<dbReference type="InterPro" id="IPR002525">
    <property type="entry name" value="Transp_IS110-like_N"/>
</dbReference>
<feature type="domain" description="Transposase IS116/IS110/IS902 C-terminal" evidence="3">
    <location>
        <begin position="208"/>
        <end position="294"/>
    </location>
</feature>
<sequence>MNYLGIDIHKDESYIAVLDDDGEVVEEIRVENANLDEIAEQYAGSQAAIEATSNYYTIYDTLDQYLDVVVADPRQIKAIGTAEVKNDRLDAKLREQLRRAGMIATSYVPSEELRERRALVRGRKKLVEKRTDFKNEVHSLLDKQGTAYDWDPFSEEGREILVGEDLSIGIVAQKLLVSFLTVIDELTAQIEAIEDLIEEIAASLEETQLLMTIPGVSFYSSLLITAEIGEIGRFDEAKEVVSYAGLDPVVRESGDSRTEGGISKRGSGNLRWILVQCVHTAVHRCNDPYLGRFYARLKRRKNHQIAIVATARKLLVSIYHMLTRKEAYDPPGVSA</sequence>
<comment type="caution">
    <text evidence="4">The sequence shown here is derived from an EMBL/GenBank/DDBJ whole genome shotgun (WGS) entry which is preliminary data.</text>
</comment>
<dbReference type="EMBL" id="JBHSWV010000074">
    <property type="protein sequence ID" value="MFC6764361.1"/>
    <property type="molecule type" value="Genomic_DNA"/>
</dbReference>
<feature type="domain" description="Transposase IS110-like N-terminal" evidence="2">
    <location>
        <begin position="4"/>
        <end position="143"/>
    </location>
</feature>
<feature type="coiled-coil region" evidence="1">
    <location>
        <begin position="183"/>
        <end position="210"/>
    </location>
</feature>
<dbReference type="Pfam" id="PF02371">
    <property type="entry name" value="Transposase_20"/>
    <property type="match status" value="1"/>
</dbReference>
<dbReference type="AlphaFoldDB" id="A0ABD5SL12"/>
<accession>A0ABD5SL12</accession>
<dbReference type="InterPro" id="IPR003346">
    <property type="entry name" value="Transposase_20"/>
</dbReference>
<reference evidence="4 5" key="1">
    <citation type="journal article" date="2019" name="Int. J. Syst. Evol. Microbiol.">
        <title>The Global Catalogue of Microorganisms (GCM) 10K type strain sequencing project: providing services to taxonomists for standard genome sequencing and annotation.</title>
        <authorList>
            <consortium name="The Broad Institute Genomics Platform"/>
            <consortium name="The Broad Institute Genome Sequencing Center for Infectious Disease"/>
            <person name="Wu L."/>
            <person name="Ma J."/>
        </authorList>
    </citation>
    <scope>NUCLEOTIDE SEQUENCE [LARGE SCALE GENOMIC DNA]</scope>
    <source>
        <strain evidence="4 5">LMG 29247</strain>
    </source>
</reference>
<protein>
    <submittedName>
        <fullName evidence="4">IS110 family transposase</fullName>
    </submittedName>
</protein>
<dbReference type="InterPro" id="IPR047650">
    <property type="entry name" value="Transpos_IS110"/>
</dbReference>
<keyword evidence="1" id="KW-0175">Coiled coil</keyword>
<dbReference type="NCBIfam" id="NF033542">
    <property type="entry name" value="transpos_IS110"/>
    <property type="match status" value="1"/>
</dbReference>
<dbReference type="Pfam" id="PF01548">
    <property type="entry name" value="DEDD_Tnp_IS110"/>
    <property type="match status" value="1"/>
</dbReference>
<evidence type="ECO:0000259" key="3">
    <source>
        <dbReference type="Pfam" id="PF02371"/>
    </source>
</evidence>
<evidence type="ECO:0000313" key="5">
    <source>
        <dbReference type="Proteomes" id="UP001596383"/>
    </source>
</evidence>
<dbReference type="PANTHER" id="PTHR33055">
    <property type="entry name" value="TRANSPOSASE FOR INSERTION SEQUENCE ELEMENT IS1111A"/>
    <property type="match status" value="1"/>
</dbReference>
<dbReference type="PANTHER" id="PTHR33055:SF13">
    <property type="entry name" value="TRANSPOSASE"/>
    <property type="match status" value="1"/>
</dbReference>
<dbReference type="Proteomes" id="UP001596383">
    <property type="component" value="Unassembled WGS sequence"/>
</dbReference>
<organism evidence="4 5">
    <name type="scientific">Natrinema soli</name>
    <dbReference type="NCBI Taxonomy" id="1930624"/>
    <lineage>
        <taxon>Archaea</taxon>
        <taxon>Methanobacteriati</taxon>
        <taxon>Methanobacteriota</taxon>
        <taxon>Stenosarchaea group</taxon>
        <taxon>Halobacteria</taxon>
        <taxon>Halobacteriales</taxon>
        <taxon>Natrialbaceae</taxon>
        <taxon>Natrinema</taxon>
    </lineage>
</organism>
<name>A0ABD5SL12_9EURY</name>
<proteinExistence type="predicted"/>
<evidence type="ECO:0000259" key="2">
    <source>
        <dbReference type="Pfam" id="PF01548"/>
    </source>
</evidence>
<evidence type="ECO:0000313" key="4">
    <source>
        <dbReference type="EMBL" id="MFC6764361.1"/>
    </source>
</evidence>
<dbReference type="RefSeq" id="WP_273737434.1">
    <property type="nucleotide sequence ID" value="NZ_JAQIVI010000074.1"/>
</dbReference>
<evidence type="ECO:0000256" key="1">
    <source>
        <dbReference type="SAM" id="Coils"/>
    </source>
</evidence>
<keyword evidence="5" id="KW-1185">Reference proteome</keyword>
<gene>
    <name evidence="4" type="ORF">ACFQE6_04685</name>
</gene>